<proteinExistence type="predicted"/>
<dbReference type="Pfam" id="PF02517">
    <property type="entry name" value="Rce1-like"/>
    <property type="match status" value="1"/>
</dbReference>
<feature type="transmembrane region" description="Helical" evidence="1">
    <location>
        <begin position="108"/>
        <end position="126"/>
    </location>
</feature>
<dbReference type="RefSeq" id="WP_345002698.1">
    <property type="nucleotide sequence ID" value="NZ_BAAAXV010000012.1"/>
</dbReference>
<dbReference type="PANTHER" id="PTHR39430">
    <property type="entry name" value="MEMBRANE-ASSOCIATED PROTEASE-RELATED"/>
    <property type="match status" value="1"/>
</dbReference>
<name>A0ABV5SMD7_9ACTN</name>
<evidence type="ECO:0000259" key="2">
    <source>
        <dbReference type="Pfam" id="PF02517"/>
    </source>
</evidence>
<dbReference type="PANTHER" id="PTHR39430:SF1">
    <property type="entry name" value="PROTEASE"/>
    <property type="match status" value="1"/>
</dbReference>
<keyword evidence="1" id="KW-0812">Transmembrane</keyword>
<comment type="caution">
    <text evidence="3">The sequence shown here is derived from an EMBL/GenBank/DDBJ whole genome shotgun (WGS) entry which is preliminary data.</text>
</comment>
<feature type="domain" description="CAAX prenyl protease 2/Lysostaphin resistance protein A-like" evidence="2">
    <location>
        <begin position="113"/>
        <end position="207"/>
    </location>
</feature>
<keyword evidence="1" id="KW-1133">Transmembrane helix</keyword>
<evidence type="ECO:0000313" key="4">
    <source>
        <dbReference type="Proteomes" id="UP001589532"/>
    </source>
</evidence>
<gene>
    <name evidence="3" type="ORF">ACFFSA_53830</name>
</gene>
<feature type="transmembrane region" description="Helical" evidence="1">
    <location>
        <begin position="147"/>
        <end position="167"/>
    </location>
</feature>
<feature type="transmembrane region" description="Helical" evidence="1">
    <location>
        <begin position="221"/>
        <end position="240"/>
    </location>
</feature>
<sequence>MKTFWSVLLAMVVMLVQAIGGSLPASLLLDRANPLREPLGTLSVTLTALLLVYLIRRFLYGRPWAALGWRNPSRVLLGVLAGAVPVLAAKGLSLAVGESTWVSADPSLYAGVPLVAVVILLGQAFPEELLWRGHLFDTLSGRLSPRTVMIILSVGFGAMHIISGGGGNTVTERLLYVVMATALGFSCTAARVRGGGLWMAVGVHLGFHLGLRVLPVQPAHLGVLLILMAITLTLAGAALLRGHLGGHGLISPDPQASKGVAA</sequence>
<keyword evidence="4" id="KW-1185">Reference proteome</keyword>
<reference evidence="3 4" key="1">
    <citation type="submission" date="2024-09" db="EMBL/GenBank/DDBJ databases">
        <authorList>
            <person name="Sun Q."/>
            <person name="Mori K."/>
        </authorList>
    </citation>
    <scope>NUCLEOTIDE SEQUENCE [LARGE SCALE GENOMIC DNA]</scope>
    <source>
        <strain evidence="3 4">JCM 3143</strain>
    </source>
</reference>
<feature type="transmembrane region" description="Helical" evidence="1">
    <location>
        <begin position="75"/>
        <end position="96"/>
    </location>
</feature>
<keyword evidence="1" id="KW-0472">Membrane</keyword>
<dbReference type="EMBL" id="JBHMBW010000112">
    <property type="protein sequence ID" value="MFB9631998.1"/>
    <property type="molecule type" value="Genomic_DNA"/>
</dbReference>
<feature type="transmembrane region" description="Helical" evidence="1">
    <location>
        <begin position="39"/>
        <end position="55"/>
    </location>
</feature>
<protein>
    <submittedName>
        <fullName evidence="3">Type II CAAX endopeptidase family protein</fullName>
    </submittedName>
</protein>
<organism evidence="3 4">
    <name type="scientific">Nonomuraea helvata</name>
    <dbReference type="NCBI Taxonomy" id="37484"/>
    <lineage>
        <taxon>Bacteria</taxon>
        <taxon>Bacillati</taxon>
        <taxon>Actinomycetota</taxon>
        <taxon>Actinomycetes</taxon>
        <taxon>Streptosporangiales</taxon>
        <taxon>Streptosporangiaceae</taxon>
        <taxon>Nonomuraea</taxon>
    </lineage>
</organism>
<evidence type="ECO:0000256" key="1">
    <source>
        <dbReference type="SAM" id="Phobius"/>
    </source>
</evidence>
<feature type="transmembrane region" description="Helical" evidence="1">
    <location>
        <begin position="197"/>
        <end position="215"/>
    </location>
</feature>
<dbReference type="Proteomes" id="UP001589532">
    <property type="component" value="Unassembled WGS sequence"/>
</dbReference>
<evidence type="ECO:0000313" key="3">
    <source>
        <dbReference type="EMBL" id="MFB9631998.1"/>
    </source>
</evidence>
<dbReference type="InterPro" id="IPR003675">
    <property type="entry name" value="Rce1/LyrA-like_dom"/>
</dbReference>
<accession>A0ABV5SMD7</accession>